<gene>
    <name evidence="1" type="ORF">PR048_005561</name>
</gene>
<proteinExistence type="predicted"/>
<comment type="caution">
    <text evidence="1">The sequence shown here is derived from an EMBL/GenBank/DDBJ whole genome shotgun (WGS) entry which is preliminary data.</text>
</comment>
<name>A0ABQ9I8H2_9NEOP</name>
<protein>
    <submittedName>
        <fullName evidence="1">Uncharacterized protein</fullName>
    </submittedName>
</protein>
<sequence>MADVKKFEPFLPHSTEIRTFYGHLYTKPTCVDQGQPRCNTGDVPVNSSAASELLTGKTDSILKGAGLYSSIAATLWDGSQRCAYLRTREVFLLDLPGQLLTETQVIGS</sequence>
<reference evidence="1 2" key="1">
    <citation type="submission" date="2023-02" db="EMBL/GenBank/DDBJ databases">
        <title>LHISI_Scaffold_Assembly.</title>
        <authorList>
            <person name="Stuart O.P."/>
            <person name="Cleave R."/>
            <person name="Magrath M.J.L."/>
            <person name="Mikheyev A.S."/>
        </authorList>
    </citation>
    <scope>NUCLEOTIDE SEQUENCE [LARGE SCALE GENOMIC DNA]</scope>
    <source>
        <strain evidence="1">Daus_M_001</strain>
        <tissue evidence="1">Leg muscle</tissue>
    </source>
</reference>
<evidence type="ECO:0000313" key="2">
    <source>
        <dbReference type="Proteomes" id="UP001159363"/>
    </source>
</evidence>
<keyword evidence="2" id="KW-1185">Reference proteome</keyword>
<accession>A0ABQ9I8H2</accession>
<dbReference type="EMBL" id="JARBHB010000002">
    <property type="protein sequence ID" value="KAJ8892980.1"/>
    <property type="molecule type" value="Genomic_DNA"/>
</dbReference>
<organism evidence="1 2">
    <name type="scientific">Dryococelus australis</name>
    <dbReference type="NCBI Taxonomy" id="614101"/>
    <lineage>
        <taxon>Eukaryota</taxon>
        <taxon>Metazoa</taxon>
        <taxon>Ecdysozoa</taxon>
        <taxon>Arthropoda</taxon>
        <taxon>Hexapoda</taxon>
        <taxon>Insecta</taxon>
        <taxon>Pterygota</taxon>
        <taxon>Neoptera</taxon>
        <taxon>Polyneoptera</taxon>
        <taxon>Phasmatodea</taxon>
        <taxon>Verophasmatodea</taxon>
        <taxon>Anareolatae</taxon>
        <taxon>Phasmatidae</taxon>
        <taxon>Eurycanthinae</taxon>
        <taxon>Dryococelus</taxon>
    </lineage>
</organism>
<dbReference type="Proteomes" id="UP001159363">
    <property type="component" value="Chromosome 2"/>
</dbReference>
<evidence type="ECO:0000313" key="1">
    <source>
        <dbReference type="EMBL" id="KAJ8892980.1"/>
    </source>
</evidence>